<proteinExistence type="predicted"/>
<evidence type="ECO:0000313" key="1">
    <source>
        <dbReference type="EMBL" id="RJG23595.1"/>
    </source>
</evidence>
<evidence type="ECO:0000313" key="2">
    <source>
        <dbReference type="Proteomes" id="UP000266177"/>
    </source>
</evidence>
<evidence type="ECO:0008006" key="3">
    <source>
        <dbReference type="Google" id="ProtNLM"/>
    </source>
</evidence>
<dbReference type="Gene3D" id="2.60.40.3830">
    <property type="match status" value="1"/>
</dbReference>
<dbReference type="OrthoDB" id="2381403at2"/>
<reference evidence="1 2" key="1">
    <citation type="submission" date="2018-09" db="EMBL/GenBank/DDBJ databases">
        <title>Paenibacillus SK2017-BO5.</title>
        <authorList>
            <person name="Piskunova J.V."/>
            <person name="Dubiley S.A."/>
            <person name="Severinov K.V."/>
        </authorList>
    </citation>
    <scope>NUCLEOTIDE SEQUENCE [LARGE SCALE GENOMIC DNA]</scope>
    <source>
        <strain evidence="1 2">BO5</strain>
    </source>
</reference>
<comment type="caution">
    <text evidence="1">The sequence shown here is derived from an EMBL/GenBank/DDBJ whole genome shotgun (WGS) entry which is preliminary data.</text>
</comment>
<accession>A0A3A3GLL8</accession>
<dbReference type="PROSITE" id="PS51257">
    <property type="entry name" value="PROKAR_LIPOPROTEIN"/>
    <property type="match status" value="1"/>
</dbReference>
<sequence length="85" mass="9474">MVDEGKTGILLLFLIALIAGCASTESERWEVSPVFDVKFTDDRGRERAFTFRGVEGKIGMPDAPLYVDVPQKTGESRILLKEQMP</sequence>
<dbReference type="RefSeq" id="WP_119794084.1">
    <property type="nucleotide sequence ID" value="NZ_QYZD01000010.1"/>
</dbReference>
<dbReference type="EMBL" id="QYZD01000010">
    <property type="protein sequence ID" value="RJG23595.1"/>
    <property type="molecule type" value="Genomic_DNA"/>
</dbReference>
<dbReference type="Proteomes" id="UP000266177">
    <property type="component" value="Unassembled WGS sequence"/>
</dbReference>
<organism evidence="1 2">
    <name type="scientific">Paenibacillus thiaminolyticus</name>
    <name type="common">Bacillus thiaminolyticus</name>
    <dbReference type="NCBI Taxonomy" id="49283"/>
    <lineage>
        <taxon>Bacteria</taxon>
        <taxon>Bacillati</taxon>
        <taxon>Bacillota</taxon>
        <taxon>Bacilli</taxon>
        <taxon>Bacillales</taxon>
        <taxon>Paenibacillaceae</taxon>
        <taxon>Paenibacillus</taxon>
    </lineage>
</organism>
<gene>
    <name evidence="1" type="ORF">DQX05_13190</name>
</gene>
<dbReference type="AlphaFoldDB" id="A0A3A3GLL8"/>
<protein>
    <recommendedName>
        <fullName evidence="3">Lipoprotein</fullName>
    </recommendedName>
</protein>
<name>A0A3A3GLL8_PANTH</name>